<dbReference type="EMBL" id="ADAS02000012">
    <property type="protein sequence ID" value="OAV97582.1"/>
    <property type="molecule type" value="Genomic_DNA"/>
</dbReference>
<reference evidence="3 4" key="3">
    <citation type="journal article" date="2017" name="G3 (Bethesda)">
        <title>Comparative analysis highlights variable genome content of wheat rusts and divergence of the mating loci.</title>
        <authorList>
            <person name="Cuomo C.A."/>
            <person name="Bakkeren G."/>
            <person name="Khalil H.B."/>
            <person name="Panwar V."/>
            <person name="Joly D."/>
            <person name="Linning R."/>
            <person name="Sakthikumar S."/>
            <person name="Song X."/>
            <person name="Adiconis X."/>
            <person name="Fan L."/>
            <person name="Goldberg J.M."/>
            <person name="Levin J.Z."/>
            <person name="Young S."/>
            <person name="Zeng Q."/>
            <person name="Anikster Y."/>
            <person name="Bruce M."/>
            <person name="Wang M."/>
            <person name="Yin C."/>
            <person name="McCallum B."/>
            <person name="Szabo L.J."/>
            <person name="Hulbert S."/>
            <person name="Chen X."/>
            <person name="Fellers J.P."/>
        </authorList>
    </citation>
    <scope>NUCLEOTIDE SEQUENCE</scope>
    <source>
        <strain evidence="4">Isolate 1-1 / race 1 (BBBD)</strain>
        <strain evidence="3">isolate 1-1 / race 1 (BBBD)</strain>
    </source>
</reference>
<sequence>VSTDGQSVHLMLLLANAYSTCPLGTLPHSAALSAPKRLAQALQTLSQSLQSTEEPLLVFKRSGNQRLQSHSISRSKPLQNRSTPRPKPTKTSPAWSTNLCSTLTNHQE</sequence>
<feature type="compositionally biased region" description="Polar residues" evidence="1">
    <location>
        <begin position="94"/>
        <end position="108"/>
    </location>
</feature>
<reference evidence="2" key="2">
    <citation type="submission" date="2016-05" db="EMBL/GenBank/DDBJ databases">
        <title>Comparative analysis highlights variable genome content of wheat rusts and divergence of the mating loci.</title>
        <authorList>
            <person name="Cuomo C.A."/>
            <person name="Bakkeren G."/>
            <person name="Szabo L."/>
            <person name="Khalil H."/>
            <person name="Joly D."/>
            <person name="Goldberg J."/>
            <person name="Young S."/>
            <person name="Zeng Q."/>
            <person name="Fellers J."/>
        </authorList>
    </citation>
    <scope>NUCLEOTIDE SEQUENCE [LARGE SCALE GENOMIC DNA]</scope>
    <source>
        <strain evidence="2">1-1 BBBD Race 1</strain>
    </source>
</reference>
<keyword evidence="4" id="KW-1185">Reference proteome</keyword>
<feature type="region of interest" description="Disordered" evidence="1">
    <location>
        <begin position="60"/>
        <end position="108"/>
    </location>
</feature>
<reference evidence="3" key="4">
    <citation type="submission" date="2025-05" db="UniProtKB">
        <authorList>
            <consortium name="EnsemblFungi"/>
        </authorList>
    </citation>
    <scope>IDENTIFICATION</scope>
    <source>
        <strain evidence="3">isolate 1-1 / race 1 (BBBD)</strain>
    </source>
</reference>
<evidence type="ECO:0000313" key="3">
    <source>
        <dbReference type="EnsemblFungi" id="PTTG_26005-t43_1-p1"/>
    </source>
</evidence>
<protein>
    <submittedName>
        <fullName evidence="2 3">Uncharacterized protein</fullName>
    </submittedName>
</protein>
<dbReference type="EnsemblFungi" id="PTTG_26005-t43_1">
    <property type="protein sequence ID" value="PTTG_26005-t43_1-p1"/>
    <property type="gene ID" value="PTTG_26005"/>
</dbReference>
<dbReference type="Proteomes" id="UP000005240">
    <property type="component" value="Unassembled WGS sequence"/>
</dbReference>
<dbReference type="AlphaFoldDB" id="A0A180GZA5"/>
<gene>
    <name evidence="2" type="ORF">PTTG_26005</name>
</gene>
<feature type="non-terminal residue" evidence="2">
    <location>
        <position position="1"/>
    </location>
</feature>
<evidence type="ECO:0000313" key="4">
    <source>
        <dbReference type="Proteomes" id="UP000005240"/>
    </source>
</evidence>
<accession>A0A180GZA5</accession>
<dbReference type="VEuPathDB" id="FungiDB:PTTG_26005"/>
<evidence type="ECO:0000256" key="1">
    <source>
        <dbReference type="SAM" id="MobiDB-lite"/>
    </source>
</evidence>
<organism evidence="2">
    <name type="scientific">Puccinia triticina (isolate 1-1 / race 1 (BBBD))</name>
    <name type="common">Brown leaf rust fungus</name>
    <dbReference type="NCBI Taxonomy" id="630390"/>
    <lineage>
        <taxon>Eukaryota</taxon>
        <taxon>Fungi</taxon>
        <taxon>Dikarya</taxon>
        <taxon>Basidiomycota</taxon>
        <taxon>Pucciniomycotina</taxon>
        <taxon>Pucciniomycetes</taxon>
        <taxon>Pucciniales</taxon>
        <taxon>Pucciniaceae</taxon>
        <taxon>Puccinia</taxon>
    </lineage>
</organism>
<proteinExistence type="predicted"/>
<feature type="compositionally biased region" description="Polar residues" evidence="1">
    <location>
        <begin position="62"/>
        <end position="80"/>
    </location>
</feature>
<evidence type="ECO:0000313" key="2">
    <source>
        <dbReference type="EMBL" id="OAV97582.1"/>
    </source>
</evidence>
<name>A0A180GZA5_PUCT1</name>
<reference evidence="2" key="1">
    <citation type="submission" date="2009-11" db="EMBL/GenBank/DDBJ databases">
        <authorList>
            <consortium name="The Broad Institute Genome Sequencing Platform"/>
            <person name="Ward D."/>
            <person name="Feldgarden M."/>
            <person name="Earl A."/>
            <person name="Young S.K."/>
            <person name="Zeng Q."/>
            <person name="Koehrsen M."/>
            <person name="Alvarado L."/>
            <person name="Berlin A."/>
            <person name="Bochicchio J."/>
            <person name="Borenstein D."/>
            <person name="Chapman S.B."/>
            <person name="Chen Z."/>
            <person name="Engels R."/>
            <person name="Freedman E."/>
            <person name="Gellesch M."/>
            <person name="Goldberg J."/>
            <person name="Griggs A."/>
            <person name="Gujja S."/>
            <person name="Heilman E."/>
            <person name="Heiman D."/>
            <person name="Hepburn T."/>
            <person name="Howarth C."/>
            <person name="Jen D."/>
            <person name="Larson L."/>
            <person name="Lewis B."/>
            <person name="Mehta T."/>
            <person name="Park D."/>
            <person name="Pearson M."/>
            <person name="Roberts A."/>
            <person name="Saif S."/>
            <person name="Shea T."/>
            <person name="Shenoy N."/>
            <person name="Sisk P."/>
            <person name="Stolte C."/>
            <person name="Sykes S."/>
            <person name="Thomson T."/>
            <person name="Walk T."/>
            <person name="White J."/>
            <person name="Yandava C."/>
            <person name="Izard J."/>
            <person name="Baranova O.V."/>
            <person name="Blanton J.M."/>
            <person name="Tanner A.C."/>
            <person name="Dewhirst F.E."/>
            <person name="Haas B."/>
            <person name="Nusbaum C."/>
            <person name="Birren B."/>
        </authorList>
    </citation>
    <scope>NUCLEOTIDE SEQUENCE [LARGE SCALE GENOMIC DNA]</scope>
    <source>
        <strain evidence="2">1-1 BBBD Race 1</strain>
    </source>
</reference>